<dbReference type="Gene3D" id="3.40.50.720">
    <property type="entry name" value="NAD(P)-binding Rossmann-like Domain"/>
    <property type="match status" value="1"/>
</dbReference>
<dbReference type="InterPro" id="IPR036291">
    <property type="entry name" value="NAD(P)-bd_dom_sf"/>
</dbReference>
<gene>
    <name evidence="2" type="ORF">SAMN05421742_10536</name>
</gene>
<dbReference type="RefSeq" id="WP_092618474.1">
    <property type="nucleotide sequence ID" value="NZ_FNCV01000005.1"/>
</dbReference>
<evidence type="ECO:0000313" key="3">
    <source>
        <dbReference type="Proteomes" id="UP000217076"/>
    </source>
</evidence>
<reference evidence="3" key="1">
    <citation type="submission" date="2016-10" db="EMBL/GenBank/DDBJ databases">
        <authorList>
            <person name="Varghese N."/>
            <person name="Submissions S."/>
        </authorList>
    </citation>
    <scope>NUCLEOTIDE SEQUENCE [LARGE SCALE GENOMIC DNA]</scope>
    <source>
        <strain evidence="3">930I</strain>
    </source>
</reference>
<dbReference type="AlphaFoldDB" id="A0A1G8ALM7"/>
<dbReference type="STRING" id="83401.SAMN05421742_10536"/>
<dbReference type="EMBL" id="FNCV01000005">
    <property type="protein sequence ID" value="SDH21861.1"/>
    <property type="molecule type" value="Genomic_DNA"/>
</dbReference>
<dbReference type="Proteomes" id="UP000217076">
    <property type="component" value="Unassembled WGS sequence"/>
</dbReference>
<dbReference type="SUPFAM" id="SSF51735">
    <property type="entry name" value="NAD(P)-binding Rossmann-fold domains"/>
    <property type="match status" value="1"/>
</dbReference>
<accession>A0A1G8ALM7</accession>
<evidence type="ECO:0000259" key="1">
    <source>
        <dbReference type="Pfam" id="PF13460"/>
    </source>
</evidence>
<sequence length="232" mass="23769">MARPRTRFGHLLLCGATRGTGLEVARLARARGITVHALVRPGADTARLDTLGCHLVPGDVLDPPSLQALIAAAPAETPCVSTLGGGPGDSTVDDQGVGNVAEALAASGPPGRRLIMVSSLGAGDSRAHASQRLLDAIGPVLEAKTRGEDRARAVDLGLTVLRPGGLLDQSATGRGALFVDQRVHGRIARAELARLILACLGTPETIGRTLAAIDADTLSAPETVEPFPLAED</sequence>
<dbReference type="InterPro" id="IPR016040">
    <property type="entry name" value="NAD(P)-bd_dom"/>
</dbReference>
<proteinExistence type="predicted"/>
<evidence type="ECO:0000313" key="2">
    <source>
        <dbReference type="EMBL" id="SDH21861.1"/>
    </source>
</evidence>
<dbReference type="PANTHER" id="PTHR15020:SF50">
    <property type="entry name" value="UPF0659 PROTEIN YMR090W"/>
    <property type="match status" value="1"/>
</dbReference>
<name>A0A1G8ALM7_9PROT</name>
<protein>
    <submittedName>
        <fullName evidence="2">Uncharacterized conserved protein YbjT, contains NAD(P)-binding and DUF2867 domains</fullName>
    </submittedName>
</protein>
<keyword evidence="3" id="KW-1185">Reference proteome</keyword>
<organism evidence="2 3">
    <name type="scientific">Roseospirillum parvum</name>
    <dbReference type="NCBI Taxonomy" id="83401"/>
    <lineage>
        <taxon>Bacteria</taxon>
        <taxon>Pseudomonadati</taxon>
        <taxon>Pseudomonadota</taxon>
        <taxon>Alphaproteobacteria</taxon>
        <taxon>Rhodospirillales</taxon>
        <taxon>Rhodospirillaceae</taxon>
        <taxon>Roseospirillum</taxon>
    </lineage>
</organism>
<feature type="domain" description="NAD(P)-binding" evidence="1">
    <location>
        <begin position="15"/>
        <end position="203"/>
    </location>
</feature>
<dbReference type="Pfam" id="PF13460">
    <property type="entry name" value="NAD_binding_10"/>
    <property type="match status" value="1"/>
</dbReference>
<dbReference type="PANTHER" id="PTHR15020">
    <property type="entry name" value="FLAVIN REDUCTASE-RELATED"/>
    <property type="match status" value="1"/>
</dbReference>
<dbReference type="OrthoDB" id="7352421at2"/>